<dbReference type="SUPFAM" id="SSF69786">
    <property type="entry name" value="YggU-like"/>
    <property type="match status" value="1"/>
</dbReference>
<dbReference type="Proteomes" id="UP001596045">
    <property type="component" value="Unassembled WGS sequence"/>
</dbReference>
<comment type="similarity">
    <text evidence="1 2">Belongs to the UPF0235 family.</text>
</comment>
<dbReference type="PANTHER" id="PTHR13420">
    <property type="entry name" value="UPF0235 PROTEIN C15ORF40"/>
    <property type="match status" value="1"/>
</dbReference>
<evidence type="ECO:0000256" key="2">
    <source>
        <dbReference type="HAMAP-Rule" id="MF_00634"/>
    </source>
</evidence>
<dbReference type="InterPro" id="IPR036591">
    <property type="entry name" value="YggU-like_sf"/>
</dbReference>
<gene>
    <name evidence="3" type="ORF">ACFPM8_20910</name>
</gene>
<dbReference type="EMBL" id="JBHSMT010000031">
    <property type="protein sequence ID" value="MFC5476434.1"/>
    <property type="molecule type" value="Genomic_DNA"/>
</dbReference>
<reference evidence="4" key="1">
    <citation type="journal article" date="2019" name="Int. J. Syst. Evol. Microbiol.">
        <title>The Global Catalogue of Microorganisms (GCM) 10K type strain sequencing project: providing services to taxonomists for standard genome sequencing and annotation.</title>
        <authorList>
            <consortium name="The Broad Institute Genomics Platform"/>
            <consortium name="The Broad Institute Genome Sequencing Center for Infectious Disease"/>
            <person name="Wu L."/>
            <person name="Ma J."/>
        </authorList>
    </citation>
    <scope>NUCLEOTIDE SEQUENCE [LARGE SCALE GENOMIC DNA]</scope>
    <source>
        <strain evidence="4">JCM 17066</strain>
    </source>
</reference>
<comment type="caution">
    <text evidence="3">The sequence shown here is derived from an EMBL/GenBank/DDBJ whole genome shotgun (WGS) entry which is preliminary data.</text>
</comment>
<evidence type="ECO:0000313" key="3">
    <source>
        <dbReference type="EMBL" id="MFC5476434.1"/>
    </source>
</evidence>
<dbReference type="SMART" id="SM01152">
    <property type="entry name" value="DUF167"/>
    <property type="match status" value="1"/>
</dbReference>
<dbReference type="PANTHER" id="PTHR13420:SF7">
    <property type="entry name" value="UPF0235 PROTEIN C15ORF40"/>
    <property type="match status" value="1"/>
</dbReference>
<dbReference type="HAMAP" id="MF_00634">
    <property type="entry name" value="UPF0235"/>
    <property type="match status" value="1"/>
</dbReference>
<proteinExistence type="inferred from homology"/>
<dbReference type="Pfam" id="PF02594">
    <property type="entry name" value="DUF167"/>
    <property type="match status" value="1"/>
</dbReference>
<dbReference type="NCBIfam" id="TIGR00251">
    <property type="entry name" value="DUF167 family protein"/>
    <property type="match status" value="1"/>
</dbReference>
<dbReference type="RefSeq" id="WP_379000631.1">
    <property type="nucleotide sequence ID" value="NZ_JBHSMT010000031.1"/>
</dbReference>
<evidence type="ECO:0000313" key="4">
    <source>
        <dbReference type="Proteomes" id="UP001596045"/>
    </source>
</evidence>
<keyword evidence="4" id="KW-1185">Reference proteome</keyword>
<protein>
    <recommendedName>
        <fullName evidence="2">UPF0235 protein ACFPM8_20910</fullName>
    </recommendedName>
</protein>
<accession>A0ABW0ME34</accession>
<organism evidence="3 4">
    <name type="scientific">Paraherbaspirillum soli</name>
    <dbReference type="NCBI Taxonomy" id="631222"/>
    <lineage>
        <taxon>Bacteria</taxon>
        <taxon>Pseudomonadati</taxon>
        <taxon>Pseudomonadota</taxon>
        <taxon>Betaproteobacteria</taxon>
        <taxon>Burkholderiales</taxon>
        <taxon>Oxalobacteraceae</taxon>
        <taxon>Paraherbaspirillum</taxon>
    </lineage>
</organism>
<sequence>MTRETGGGSGPRRGIWCSAIPGGIRLALQVMPNAKKSQVIGPFDDVLKVRLQAQPIEGKANEALIRYLAESLDVPRSAVSITHGHTSKRKMVEVHAPHLTAETVQQVLLALVI</sequence>
<dbReference type="Gene3D" id="3.30.1200.10">
    <property type="entry name" value="YggU-like"/>
    <property type="match status" value="1"/>
</dbReference>
<evidence type="ECO:0000256" key="1">
    <source>
        <dbReference type="ARBA" id="ARBA00010364"/>
    </source>
</evidence>
<name>A0ABW0ME34_9BURK</name>
<dbReference type="InterPro" id="IPR003746">
    <property type="entry name" value="DUF167"/>
</dbReference>